<feature type="transmembrane region" description="Helical" evidence="1">
    <location>
        <begin position="20"/>
        <end position="40"/>
    </location>
</feature>
<accession>A0ABM0H1W7</accession>
<dbReference type="PANTHER" id="PTHR10704:SF71">
    <property type="entry name" value="CARBOHYDRATE SULFOTRANSFERASE 1-LIKE"/>
    <property type="match status" value="1"/>
</dbReference>
<keyword evidence="1" id="KW-0812">Transmembrane</keyword>
<evidence type="ECO:0000313" key="3">
    <source>
        <dbReference type="Proteomes" id="UP000694865"/>
    </source>
</evidence>
<dbReference type="InterPro" id="IPR000863">
    <property type="entry name" value="Sulfotransferase_dom"/>
</dbReference>
<dbReference type="Pfam" id="PF00685">
    <property type="entry name" value="Sulfotransfer_1"/>
    <property type="match status" value="1"/>
</dbReference>
<dbReference type="RefSeq" id="XP_002742391.1">
    <property type="nucleotide sequence ID" value="XM_002742345.2"/>
</dbReference>
<keyword evidence="1" id="KW-0472">Membrane</keyword>
<feature type="domain" description="Sulfotransferase" evidence="2">
    <location>
        <begin position="94"/>
        <end position="385"/>
    </location>
</feature>
<dbReference type="PANTHER" id="PTHR10704">
    <property type="entry name" value="CARBOHYDRATE SULFOTRANSFERASE"/>
    <property type="match status" value="1"/>
</dbReference>
<reference evidence="4" key="1">
    <citation type="submission" date="2025-08" db="UniProtKB">
        <authorList>
            <consortium name="RefSeq"/>
        </authorList>
    </citation>
    <scope>IDENTIFICATION</scope>
    <source>
        <tissue evidence="4">Testes</tissue>
    </source>
</reference>
<gene>
    <name evidence="4" type="primary">LOC100374900</name>
</gene>
<dbReference type="GeneID" id="100374900"/>
<dbReference type="SUPFAM" id="SSF52540">
    <property type="entry name" value="P-loop containing nucleoside triphosphate hydrolases"/>
    <property type="match status" value="1"/>
</dbReference>
<name>A0ABM0H1W7_SACKO</name>
<dbReference type="Gene3D" id="3.40.50.300">
    <property type="entry name" value="P-loop containing nucleotide triphosphate hydrolases"/>
    <property type="match status" value="1"/>
</dbReference>
<organism evidence="3 4">
    <name type="scientific">Saccoglossus kowalevskii</name>
    <name type="common">Acorn worm</name>
    <dbReference type="NCBI Taxonomy" id="10224"/>
    <lineage>
        <taxon>Eukaryota</taxon>
        <taxon>Metazoa</taxon>
        <taxon>Hemichordata</taxon>
        <taxon>Enteropneusta</taxon>
        <taxon>Harrimaniidae</taxon>
        <taxon>Saccoglossus</taxon>
    </lineage>
</organism>
<evidence type="ECO:0000313" key="4">
    <source>
        <dbReference type="RefSeq" id="XP_002742391.1"/>
    </source>
</evidence>
<keyword evidence="3" id="KW-1185">Reference proteome</keyword>
<proteinExistence type="predicted"/>
<keyword evidence="1" id="KW-1133">Transmembrane helix</keyword>
<dbReference type="InterPro" id="IPR051135">
    <property type="entry name" value="Gal/GlcNAc/GalNAc_ST"/>
</dbReference>
<sequence length="417" mass="48291">MTDYTARSAKRQSRIMNRMAALSVLGVCSVGLLMYTWLFLGEQHEYMYLEDAHYQGNDFNEEMDEREGMTSFTMDNIDRNPAIPKVDKQMSSKAVLLFATKRSGSSFVGELLNQNPETMYLFEPLRSLSFDVLGGDSANDLFESWAIEVVGNLFKCELSDQIMAPTLRDDRMCRSLALRSTCRLHHRFPFNEKNVQPNQNNDDLFVVSVAKQCKKHKYRAIKTIRLYDLKELEVLVTESNIDLKIIILVRDPRGVMHSRWKLHGKNLDYMRKNASWDETEDLCRTYASNVRYAQTCPEWLKNRYLLIRYEDVAHQPLARAREIYNFLDMSMPQNIEAWIQQNTQSTGNYPNGVTRVSSLVATKWREELPFEQILKIQEKCQASMNFLGYKMVTNMAALRNESSVLGPPVNPFTECAN</sequence>
<protein>
    <submittedName>
        <fullName evidence="4">Carbohydrate sulfotransferase 3-like</fullName>
    </submittedName>
</protein>
<evidence type="ECO:0000256" key="1">
    <source>
        <dbReference type="SAM" id="Phobius"/>
    </source>
</evidence>
<dbReference type="Proteomes" id="UP000694865">
    <property type="component" value="Unplaced"/>
</dbReference>
<evidence type="ECO:0000259" key="2">
    <source>
        <dbReference type="Pfam" id="PF00685"/>
    </source>
</evidence>
<dbReference type="InterPro" id="IPR027417">
    <property type="entry name" value="P-loop_NTPase"/>
</dbReference>